<feature type="coiled-coil region" evidence="12">
    <location>
        <begin position="278"/>
        <end position="305"/>
    </location>
</feature>
<dbReference type="SMART" id="SM00388">
    <property type="entry name" value="HisKA"/>
    <property type="match status" value="1"/>
</dbReference>
<keyword evidence="13" id="KW-0812">Transmembrane</keyword>
<dbReference type="PROSITE" id="PS50885">
    <property type="entry name" value="HAMP"/>
    <property type="match status" value="1"/>
</dbReference>
<comment type="caution">
    <text evidence="16">The sequence shown here is derived from an EMBL/GenBank/DDBJ whole genome shotgun (WGS) entry which is preliminary data.</text>
</comment>
<dbReference type="SUPFAM" id="SSF47384">
    <property type="entry name" value="Homodimeric domain of signal transducing histidine kinase"/>
    <property type="match status" value="1"/>
</dbReference>
<dbReference type="CDD" id="cd06225">
    <property type="entry name" value="HAMP"/>
    <property type="match status" value="1"/>
</dbReference>
<keyword evidence="12" id="KW-0175">Coiled coil</keyword>
<evidence type="ECO:0000256" key="2">
    <source>
        <dbReference type="ARBA" id="ARBA00004651"/>
    </source>
</evidence>
<keyword evidence="11 13" id="KW-0472">Membrane</keyword>
<evidence type="ECO:0000256" key="8">
    <source>
        <dbReference type="ARBA" id="ARBA00022777"/>
    </source>
</evidence>
<keyword evidence="8 16" id="KW-0418">Kinase</keyword>
<dbReference type="Pfam" id="PF00672">
    <property type="entry name" value="HAMP"/>
    <property type="match status" value="1"/>
</dbReference>
<protein>
    <recommendedName>
        <fullName evidence="3">histidine kinase</fullName>
        <ecNumber evidence="3">2.7.13.3</ecNumber>
    </recommendedName>
</protein>
<dbReference type="Gene3D" id="1.10.287.130">
    <property type="match status" value="1"/>
</dbReference>
<keyword evidence="4" id="KW-1003">Cell membrane</keyword>
<evidence type="ECO:0000256" key="9">
    <source>
        <dbReference type="ARBA" id="ARBA00022840"/>
    </source>
</evidence>
<dbReference type="InterPro" id="IPR003660">
    <property type="entry name" value="HAMP_dom"/>
</dbReference>
<dbReference type="SMART" id="SM00304">
    <property type="entry name" value="HAMP"/>
    <property type="match status" value="1"/>
</dbReference>
<evidence type="ECO:0000313" key="16">
    <source>
        <dbReference type="EMBL" id="MFC5627697.1"/>
    </source>
</evidence>
<dbReference type="InterPro" id="IPR005467">
    <property type="entry name" value="His_kinase_dom"/>
</dbReference>
<dbReference type="PRINTS" id="PR00344">
    <property type="entry name" value="BCTRLSENSOR"/>
</dbReference>
<dbReference type="PANTHER" id="PTHR45453">
    <property type="entry name" value="PHOSPHATE REGULON SENSOR PROTEIN PHOR"/>
    <property type="match status" value="1"/>
</dbReference>
<evidence type="ECO:0000256" key="13">
    <source>
        <dbReference type="SAM" id="Phobius"/>
    </source>
</evidence>
<evidence type="ECO:0000259" key="15">
    <source>
        <dbReference type="PROSITE" id="PS50885"/>
    </source>
</evidence>
<feature type="domain" description="HAMP" evidence="15">
    <location>
        <begin position="184"/>
        <end position="237"/>
    </location>
</feature>
<dbReference type="PANTHER" id="PTHR45453:SF1">
    <property type="entry name" value="PHOSPHATE REGULON SENSOR PROTEIN PHOR"/>
    <property type="match status" value="1"/>
</dbReference>
<dbReference type="Proteomes" id="UP001596143">
    <property type="component" value="Unassembled WGS sequence"/>
</dbReference>
<dbReference type="SMART" id="SM00387">
    <property type="entry name" value="HATPase_c"/>
    <property type="match status" value="1"/>
</dbReference>
<dbReference type="EMBL" id="JBHSPF010000012">
    <property type="protein sequence ID" value="MFC5627697.1"/>
    <property type="molecule type" value="Genomic_DNA"/>
</dbReference>
<dbReference type="CDD" id="cd00082">
    <property type="entry name" value="HisKA"/>
    <property type="match status" value="1"/>
</dbReference>
<keyword evidence="7" id="KW-0547">Nucleotide-binding</keyword>
<dbReference type="Gene3D" id="3.30.565.10">
    <property type="entry name" value="Histidine kinase-like ATPase, C-terminal domain"/>
    <property type="match status" value="1"/>
</dbReference>
<dbReference type="Pfam" id="PF00512">
    <property type="entry name" value="HisKA"/>
    <property type="match status" value="1"/>
</dbReference>
<evidence type="ECO:0000256" key="12">
    <source>
        <dbReference type="SAM" id="Coils"/>
    </source>
</evidence>
<evidence type="ECO:0000256" key="7">
    <source>
        <dbReference type="ARBA" id="ARBA00022741"/>
    </source>
</evidence>
<feature type="transmembrane region" description="Helical" evidence="13">
    <location>
        <begin position="6"/>
        <end position="30"/>
    </location>
</feature>
<name>A0ABW0U2J2_9BACI</name>
<dbReference type="Gene3D" id="6.10.340.10">
    <property type="match status" value="1"/>
</dbReference>
<dbReference type="RefSeq" id="WP_270895255.1">
    <property type="nucleotide sequence ID" value="NZ_JBHSPF010000012.1"/>
</dbReference>
<evidence type="ECO:0000256" key="6">
    <source>
        <dbReference type="ARBA" id="ARBA00022679"/>
    </source>
</evidence>
<dbReference type="InterPro" id="IPR036890">
    <property type="entry name" value="HATPase_C_sf"/>
</dbReference>
<keyword evidence="5" id="KW-0597">Phosphoprotein</keyword>
<feature type="domain" description="Histidine kinase" evidence="14">
    <location>
        <begin position="245"/>
        <end position="464"/>
    </location>
</feature>
<dbReference type="SUPFAM" id="SSF158472">
    <property type="entry name" value="HAMP domain-like"/>
    <property type="match status" value="1"/>
</dbReference>
<accession>A0ABW0U2J2</accession>
<keyword evidence="10" id="KW-0902">Two-component regulatory system</keyword>
<feature type="transmembrane region" description="Helical" evidence="13">
    <location>
        <begin position="160"/>
        <end position="178"/>
    </location>
</feature>
<dbReference type="EC" id="2.7.13.3" evidence="3"/>
<keyword evidence="9" id="KW-0067">ATP-binding</keyword>
<dbReference type="GO" id="GO:0016301">
    <property type="term" value="F:kinase activity"/>
    <property type="evidence" value="ECO:0007669"/>
    <property type="project" value="UniProtKB-KW"/>
</dbReference>
<evidence type="ECO:0000256" key="4">
    <source>
        <dbReference type="ARBA" id="ARBA00022475"/>
    </source>
</evidence>
<dbReference type="InterPro" id="IPR050351">
    <property type="entry name" value="BphY/WalK/GraS-like"/>
</dbReference>
<evidence type="ECO:0000256" key="1">
    <source>
        <dbReference type="ARBA" id="ARBA00000085"/>
    </source>
</evidence>
<evidence type="ECO:0000313" key="17">
    <source>
        <dbReference type="Proteomes" id="UP001596143"/>
    </source>
</evidence>
<keyword evidence="6" id="KW-0808">Transferase</keyword>
<evidence type="ECO:0000256" key="3">
    <source>
        <dbReference type="ARBA" id="ARBA00012438"/>
    </source>
</evidence>
<dbReference type="InterPro" id="IPR004358">
    <property type="entry name" value="Sig_transdc_His_kin-like_C"/>
</dbReference>
<dbReference type="Pfam" id="PF02518">
    <property type="entry name" value="HATPase_c"/>
    <property type="match status" value="1"/>
</dbReference>
<gene>
    <name evidence="16" type="ORF">ACFPTR_02130</name>
</gene>
<keyword evidence="17" id="KW-1185">Reference proteome</keyword>
<evidence type="ECO:0000256" key="5">
    <source>
        <dbReference type="ARBA" id="ARBA00022553"/>
    </source>
</evidence>
<comment type="catalytic activity">
    <reaction evidence="1">
        <text>ATP + protein L-histidine = ADP + protein N-phospho-L-histidine.</text>
        <dbReference type="EC" id="2.7.13.3"/>
    </reaction>
</comment>
<organism evidence="16 17">
    <name type="scientific">Aliibacillus thermotolerans</name>
    <dbReference type="NCBI Taxonomy" id="1834418"/>
    <lineage>
        <taxon>Bacteria</taxon>
        <taxon>Bacillati</taxon>
        <taxon>Bacillota</taxon>
        <taxon>Bacilli</taxon>
        <taxon>Bacillales</taxon>
        <taxon>Bacillaceae</taxon>
        <taxon>Aliibacillus</taxon>
    </lineage>
</organism>
<proteinExistence type="predicted"/>
<evidence type="ECO:0000256" key="11">
    <source>
        <dbReference type="ARBA" id="ARBA00023136"/>
    </source>
</evidence>
<evidence type="ECO:0000259" key="14">
    <source>
        <dbReference type="PROSITE" id="PS50109"/>
    </source>
</evidence>
<evidence type="ECO:0000256" key="10">
    <source>
        <dbReference type="ARBA" id="ARBA00023012"/>
    </source>
</evidence>
<comment type="subcellular location">
    <subcellularLocation>
        <location evidence="2">Cell membrane</location>
        <topology evidence="2">Multi-pass membrane protein</topology>
    </subcellularLocation>
</comment>
<dbReference type="InterPro" id="IPR036097">
    <property type="entry name" value="HisK_dim/P_sf"/>
</dbReference>
<dbReference type="CDD" id="cd00075">
    <property type="entry name" value="HATPase"/>
    <property type="match status" value="1"/>
</dbReference>
<dbReference type="SUPFAM" id="SSF55874">
    <property type="entry name" value="ATPase domain of HSP90 chaperone/DNA topoisomerase II/histidine kinase"/>
    <property type="match status" value="1"/>
</dbReference>
<dbReference type="InterPro" id="IPR003594">
    <property type="entry name" value="HATPase_dom"/>
</dbReference>
<sequence length="465" mass="54095">MTIERRSWFLWGSVLTVIVFLTIFLTYFLYQRLYIDEQFEELHQYVEKVAIWYKEEERDVFEHKLSVLTEYTEGRLIFSDNPMELGAAIPLDIVMGDSLFTMEERDRLLQGETIEIVRHHEGVDQQIAGLAYPMKENGHFIAAVFVYVPISSIYTPFLNVLPYLLLFLAGGIAVVLFVRRSMVKHIIKPVQQIQAQAQKLAEGKWNERLKLDLKTDEMKELATSFNHMASRLEEEDNQRKAFLQNVSHELRTPLSYVKGYSELLLKELTEENVDRSLLNEYGETIHEEAERMERLMKDIHELARLDDEASVERYPLPLSEILHDAIARVQMMHEEKEMNFTADIDDSLIIIGEEDRFLQIFINILDNAYRYTPANGNIVVSAYREKKQACIRVEDSGIGIPEKDLPMITERFYRVEKARTRKMGGTGLGLSIVQQLTNRLDGKFNIQSEQGKGTTVTLRFPLWEE</sequence>
<reference evidence="17" key="1">
    <citation type="journal article" date="2019" name="Int. J. Syst. Evol. Microbiol.">
        <title>The Global Catalogue of Microorganisms (GCM) 10K type strain sequencing project: providing services to taxonomists for standard genome sequencing and annotation.</title>
        <authorList>
            <consortium name="The Broad Institute Genomics Platform"/>
            <consortium name="The Broad Institute Genome Sequencing Center for Infectious Disease"/>
            <person name="Wu L."/>
            <person name="Ma J."/>
        </authorList>
    </citation>
    <scope>NUCLEOTIDE SEQUENCE [LARGE SCALE GENOMIC DNA]</scope>
    <source>
        <strain evidence="17">CGMCC 1.15790</strain>
    </source>
</reference>
<dbReference type="PROSITE" id="PS50109">
    <property type="entry name" value="HIS_KIN"/>
    <property type="match status" value="1"/>
</dbReference>
<keyword evidence="13" id="KW-1133">Transmembrane helix</keyword>
<dbReference type="InterPro" id="IPR003661">
    <property type="entry name" value="HisK_dim/P_dom"/>
</dbReference>